<evidence type="ECO:0000259" key="1">
    <source>
        <dbReference type="SMART" id="SM01043"/>
    </source>
</evidence>
<sequence>MRPRDAATPAAPARITLLGATDVRRQDAGPVALSARALALIALLAARAGVAQHRSHLAGLLWPDSTDAQARTNLRREVHLVRAALGEDCGLVVDGALLAWVPTDRCLVDVTTFRAARDGALAGIARGDTAQVEACGRAALVAYQGPFLPTVHDEWVLEERERLRRDCLDLFARVGAYWLDHGDPERGLPYARARVRLAPLEEPGYVALMALQCAIGDRAGAVTTFHEAASALEQELGVAPGPELHDALDAALADTGRGPNAGDDGTRTALARPASVPLVGRHRELATLRAAWADARHRSRFVLVTGDPGVGKSRLVAELAGEVRRHEGVVASARCYAASGSLPLAPVAEWLRTPQLRQSVRRLDPVWRAEAERVAPVGSADPDPSSSARAKVDAWQRHRFFEGLARAVAEVGRPLLLTVDDLQWCDRATPAWLSFLLSFPVDIPLLVVATARRDELLAGPLAEPLRAMRAAGQLEVLRLDTLSREATHELATCVLGRAVEDAEIELLHSVTSGSPFYVVEGLRESMSTPHPLDPTDFAQVVELRLSRLPGPARDIARLAAAVGRDFTLDLVTEAADLPEDEVVRAVDLLWRLHVLTQEGFRYRFSHELLRSAVYADTSPPQRWLLHRRLAQALQLLHSPEDFSAAAQIAEQYAAGGAPDRAVPFFARAARQASVVFAHGEAVRLWDRALHALETLPPHRGRDEQELELLLAKIPPLGAYRGYTAPGMERTGRRVADLGARLGQPDDHVTGLIAQFSTTFVQGRIEESLRLGRASFAGAAAAPGLAAQGHMAVAGSLLSLGRVDEADHEFASACELAGETDSLPIGTRTAVHARAWWAHALWLSGRSDVAWETATQAVTTAREIGHPYTLAVALSYAAVTAWMDSADDRLREVHEELSELCNRYRFAYYSEWATVLGGWLHGGPAGADEIRSGIDALVAQRSLTRMPLWLDVLARTQVGAGDADAARGTLDAARTRAASTGDVWWLPEVLRDRAALSDPTTGQRLLSEGIRLASAHGSRALVERCEGDLAEARSTAAP</sequence>
<dbReference type="InterPro" id="IPR016032">
    <property type="entry name" value="Sig_transdc_resp-reg_C-effctor"/>
</dbReference>
<name>A0A077LY41_9MICO</name>
<dbReference type="OrthoDB" id="3691954at2"/>
<proteinExistence type="predicted"/>
<dbReference type="InterPro" id="IPR027417">
    <property type="entry name" value="P-loop_NTPase"/>
</dbReference>
<evidence type="ECO:0000313" key="3">
    <source>
        <dbReference type="Proteomes" id="UP000035721"/>
    </source>
</evidence>
<dbReference type="InterPro" id="IPR041664">
    <property type="entry name" value="AAA_16"/>
</dbReference>
<reference evidence="2 3" key="1">
    <citation type="journal article" date="2013" name="ISME J.">
        <title>A metabolic model for members of the genus Tetrasphaera involved in enhanced biological phosphorus removal.</title>
        <authorList>
            <person name="Kristiansen R."/>
            <person name="Nguyen H.T.T."/>
            <person name="Saunders A.M."/>
            <person name="Nielsen J.L."/>
            <person name="Wimmer R."/>
            <person name="Le V.Q."/>
            <person name="McIlroy S.J."/>
            <person name="Petrovski S."/>
            <person name="Seviour R.J."/>
            <person name="Calteau A."/>
            <person name="Nielsen K.L."/>
            <person name="Nielsen P.H."/>
        </authorList>
    </citation>
    <scope>NUCLEOTIDE SEQUENCE [LARGE SCALE GENOMIC DNA]</scope>
    <source>
        <strain evidence="2 3">T1-X7</strain>
    </source>
</reference>
<dbReference type="GO" id="GO:0006355">
    <property type="term" value="P:regulation of DNA-templated transcription"/>
    <property type="evidence" value="ECO:0007669"/>
    <property type="project" value="InterPro"/>
</dbReference>
<dbReference type="SUPFAM" id="SSF48452">
    <property type="entry name" value="TPR-like"/>
    <property type="match status" value="1"/>
</dbReference>
<dbReference type="GO" id="GO:0003677">
    <property type="term" value="F:DNA binding"/>
    <property type="evidence" value="ECO:0007669"/>
    <property type="project" value="InterPro"/>
</dbReference>
<comment type="caution">
    <text evidence="2">The sequence shown here is derived from an EMBL/GenBank/DDBJ whole genome shotgun (WGS) entry which is preliminary data.</text>
</comment>
<dbReference type="SUPFAM" id="SSF52540">
    <property type="entry name" value="P-loop containing nucleoside triphosphate hydrolases"/>
    <property type="match status" value="1"/>
</dbReference>
<dbReference type="EMBL" id="CAJB01000059">
    <property type="protein sequence ID" value="CCH76894.1"/>
    <property type="molecule type" value="Genomic_DNA"/>
</dbReference>
<keyword evidence="3" id="KW-1185">Reference proteome</keyword>
<accession>A0A077LY41</accession>
<dbReference type="Gene3D" id="1.10.10.10">
    <property type="entry name" value="Winged helix-like DNA-binding domain superfamily/Winged helix DNA-binding domain"/>
    <property type="match status" value="1"/>
</dbReference>
<dbReference type="STRING" id="1194083.BN12_1510007"/>
<dbReference type="Gene3D" id="3.40.50.300">
    <property type="entry name" value="P-loop containing nucleotide triphosphate hydrolases"/>
    <property type="match status" value="1"/>
</dbReference>
<dbReference type="InterPro" id="IPR051677">
    <property type="entry name" value="AfsR-DnrI-RedD_regulator"/>
</dbReference>
<feature type="domain" description="Bacterial transcriptional activator" evidence="1">
    <location>
        <begin position="108"/>
        <end position="252"/>
    </location>
</feature>
<dbReference type="Pfam" id="PF13191">
    <property type="entry name" value="AAA_16"/>
    <property type="match status" value="1"/>
</dbReference>
<dbReference type="InterPro" id="IPR011990">
    <property type="entry name" value="TPR-like_helical_dom_sf"/>
</dbReference>
<dbReference type="Proteomes" id="UP000035721">
    <property type="component" value="Unassembled WGS sequence"/>
</dbReference>
<dbReference type="RefSeq" id="WP_048553731.1">
    <property type="nucleotide sequence ID" value="NZ_HF570958.1"/>
</dbReference>
<dbReference type="InterPro" id="IPR036388">
    <property type="entry name" value="WH-like_DNA-bd_sf"/>
</dbReference>
<dbReference type="SMART" id="SM01043">
    <property type="entry name" value="BTAD"/>
    <property type="match status" value="1"/>
</dbReference>
<organism evidence="2 3">
    <name type="scientific">Nostocoides japonicum T1-X7</name>
    <dbReference type="NCBI Taxonomy" id="1194083"/>
    <lineage>
        <taxon>Bacteria</taxon>
        <taxon>Bacillati</taxon>
        <taxon>Actinomycetota</taxon>
        <taxon>Actinomycetes</taxon>
        <taxon>Micrococcales</taxon>
        <taxon>Intrasporangiaceae</taxon>
        <taxon>Nostocoides</taxon>
    </lineage>
</organism>
<dbReference type="PANTHER" id="PTHR35807">
    <property type="entry name" value="TRANSCRIPTIONAL REGULATOR REDD-RELATED"/>
    <property type="match status" value="1"/>
</dbReference>
<dbReference type="SUPFAM" id="SSF46894">
    <property type="entry name" value="C-terminal effector domain of the bipartite response regulators"/>
    <property type="match status" value="1"/>
</dbReference>
<evidence type="ECO:0000313" key="2">
    <source>
        <dbReference type="EMBL" id="CCH76894.1"/>
    </source>
</evidence>
<dbReference type="InterPro" id="IPR005158">
    <property type="entry name" value="BTAD"/>
</dbReference>
<dbReference type="Pfam" id="PF03704">
    <property type="entry name" value="BTAD"/>
    <property type="match status" value="1"/>
</dbReference>
<dbReference type="AlphaFoldDB" id="A0A077LY41"/>
<gene>
    <name evidence="2" type="ORF">BN12_1510007</name>
</gene>
<dbReference type="Gene3D" id="1.25.40.10">
    <property type="entry name" value="Tetratricopeptide repeat domain"/>
    <property type="match status" value="1"/>
</dbReference>
<protein>
    <submittedName>
        <fullName evidence="2">Putative adenylate cyclase</fullName>
    </submittedName>
</protein>